<evidence type="ECO:0000313" key="1">
    <source>
        <dbReference type="EMBL" id="MTE25694.1"/>
    </source>
</evidence>
<dbReference type="Pfam" id="PF14059">
    <property type="entry name" value="DUF4251"/>
    <property type="match status" value="1"/>
</dbReference>
<gene>
    <name evidence="1" type="ORF">F1003_02015</name>
</gene>
<protein>
    <submittedName>
        <fullName evidence="1">DUF4251 domain-containing protein</fullName>
    </submittedName>
</protein>
<dbReference type="InterPro" id="IPR025347">
    <property type="entry name" value="DUF4251"/>
</dbReference>
<dbReference type="Gene3D" id="2.40.128.410">
    <property type="match status" value="1"/>
</dbReference>
<dbReference type="EMBL" id="WJYA01000002">
    <property type="protein sequence ID" value="MTE25694.1"/>
    <property type="molecule type" value="Genomic_DNA"/>
</dbReference>
<reference evidence="1 2" key="1">
    <citation type="submission" date="2019-11" db="EMBL/GenBank/DDBJ databases">
        <title>Winogradskyella ouciana sp. nov., isolated from the hadal seawater of the Mariana Trench.</title>
        <authorList>
            <person name="Liu R."/>
        </authorList>
    </citation>
    <scope>NUCLEOTIDE SEQUENCE [LARGE SCALE GENOMIC DNA]</scope>
    <source>
        <strain evidence="1 2">ZXX205</strain>
    </source>
</reference>
<dbReference type="Proteomes" id="UP000447545">
    <property type="component" value="Unassembled WGS sequence"/>
</dbReference>
<name>A0A7K1GBC2_9FLAO</name>
<organism evidence="1 2">
    <name type="scientific">Winogradskyella ouciana</name>
    <dbReference type="NCBI Taxonomy" id="2608631"/>
    <lineage>
        <taxon>Bacteria</taxon>
        <taxon>Pseudomonadati</taxon>
        <taxon>Bacteroidota</taxon>
        <taxon>Flavobacteriia</taxon>
        <taxon>Flavobacteriales</taxon>
        <taxon>Flavobacteriaceae</taxon>
        <taxon>Winogradskyella</taxon>
    </lineage>
</organism>
<dbReference type="AlphaFoldDB" id="A0A7K1GBC2"/>
<proteinExistence type="predicted"/>
<comment type="caution">
    <text evidence="1">The sequence shown here is derived from an EMBL/GenBank/DDBJ whole genome shotgun (WGS) entry which is preliminary data.</text>
</comment>
<evidence type="ECO:0000313" key="2">
    <source>
        <dbReference type="Proteomes" id="UP000447545"/>
    </source>
</evidence>
<keyword evidence="2" id="KW-1185">Reference proteome</keyword>
<dbReference type="RefSeq" id="WP_155087528.1">
    <property type="nucleotide sequence ID" value="NZ_WJYA01000002.1"/>
</dbReference>
<accession>A0A7K1GBC2</accession>
<sequence>MKTRFLIGAIALLIFNCGSSKNEAELAAEARAFSDLKTMVATKAIRFDAQTAYPFQTNDVITITNALMRQTENANGRFSLSANNDFLEIRQDSAEAKLSYFGELRTASYADDNDTSIKFDNIIEEYSVSENDKKKTITISFKVRNATEQFNVKMLLYPSKKANVAIYGSNRTTIQYNGDIEKI</sequence>